<evidence type="ECO:0000256" key="1">
    <source>
        <dbReference type="SAM" id="MobiDB-lite"/>
    </source>
</evidence>
<accession>A0ABN1XIU9</accession>
<evidence type="ECO:0008006" key="4">
    <source>
        <dbReference type="Google" id="ProtNLM"/>
    </source>
</evidence>
<keyword evidence="3" id="KW-1185">Reference proteome</keyword>
<gene>
    <name evidence="2" type="ORF">GCM10009579_79180</name>
</gene>
<comment type="caution">
    <text evidence="2">The sequence shown here is derived from an EMBL/GenBank/DDBJ whole genome shotgun (WGS) entry which is preliminary data.</text>
</comment>
<feature type="region of interest" description="Disordered" evidence="1">
    <location>
        <begin position="60"/>
        <end position="93"/>
    </location>
</feature>
<protein>
    <recommendedName>
        <fullName evidence="4">Secreted protein</fullName>
    </recommendedName>
</protein>
<evidence type="ECO:0000313" key="2">
    <source>
        <dbReference type="EMBL" id="GAA1299223.1"/>
    </source>
</evidence>
<reference evidence="2 3" key="1">
    <citation type="journal article" date="2019" name="Int. J. Syst. Evol. Microbiol.">
        <title>The Global Catalogue of Microorganisms (GCM) 10K type strain sequencing project: providing services to taxonomists for standard genome sequencing and annotation.</title>
        <authorList>
            <consortium name="The Broad Institute Genomics Platform"/>
            <consortium name="The Broad Institute Genome Sequencing Center for Infectious Disease"/>
            <person name="Wu L."/>
            <person name="Ma J."/>
        </authorList>
    </citation>
    <scope>NUCLEOTIDE SEQUENCE [LARGE SCALE GENOMIC DNA]</scope>
    <source>
        <strain evidence="2 3">JCM 11448</strain>
    </source>
</reference>
<evidence type="ECO:0000313" key="3">
    <source>
        <dbReference type="Proteomes" id="UP001500282"/>
    </source>
</evidence>
<organism evidence="2 3">
    <name type="scientific">Streptomyces javensis</name>
    <dbReference type="NCBI Taxonomy" id="114698"/>
    <lineage>
        <taxon>Bacteria</taxon>
        <taxon>Bacillati</taxon>
        <taxon>Actinomycetota</taxon>
        <taxon>Actinomycetes</taxon>
        <taxon>Kitasatosporales</taxon>
        <taxon>Streptomycetaceae</taxon>
        <taxon>Streptomyces</taxon>
        <taxon>Streptomyces violaceusniger group</taxon>
    </lineage>
</organism>
<dbReference type="Proteomes" id="UP001500282">
    <property type="component" value="Unassembled WGS sequence"/>
</dbReference>
<sequence length="93" mass="9500">MAVGVELFVSFVSFVSSAFVESDEHPARAGPAAITHMPTIQPTTFLFDLVIPICSRFLSGSSSSGVPGTHGARMARPPGDGGEAQPPGTPAMG</sequence>
<proteinExistence type="predicted"/>
<dbReference type="EMBL" id="BAAAIH010000073">
    <property type="protein sequence ID" value="GAA1299223.1"/>
    <property type="molecule type" value="Genomic_DNA"/>
</dbReference>
<name>A0ABN1XIU9_9ACTN</name>